<dbReference type="Gene3D" id="3.40.390.10">
    <property type="entry name" value="Collagenase (Catalytic Domain)"/>
    <property type="match status" value="1"/>
</dbReference>
<keyword evidence="2 3" id="KW-0862">Zinc</keyword>
<keyword evidence="6" id="KW-1185">Reference proteome</keyword>
<dbReference type="GO" id="GO:0004222">
    <property type="term" value="F:metalloendopeptidase activity"/>
    <property type="evidence" value="ECO:0007669"/>
    <property type="project" value="UniProtKB-UniRule"/>
</dbReference>
<dbReference type="EMBL" id="UYYB01097890">
    <property type="protein sequence ID" value="VDM76859.1"/>
    <property type="molecule type" value="Genomic_DNA"/>
</dbReference>
<dbReference type="Proteomes" id="UP000270094">
    <property type="component" value="Unassembled WGS sequence"/>
</dbReference>
<feature type="binding site" evidence="2">
    <location>
        <position position="48"/>
    </location>
    <ligand>
        <name>Zn(2+)</name>
        <dbReference type="ChEBI" id="CHEBI:29105"/>
        <note>catalytic</note>
    </ligand>
</feature>
<keyword evidence="2 3" id="KW-0479">Metal-binding</keyword>
<name>A0A3P7JA62_STRVU</name>
<protein>
    <recommendedName>
        <fullName evidence="3">Metalloendopeptidase</fullName>
        <ecNumber evidence="3">3.4.24.-</ecNumber>
    </recommendedName>
</protein>
<dbReference type="PRINTS" id="PR00480">
    <property type="entry name" value="ASTACIN"/>
</dbReference>
<evidence type="ECO:0000256" key="2">
    <source>
        <dbReference type="PROSITE-ProRule" id="PRU01211"/>
    </source>
</evidence>
<dbReference type="InterPro" id="IPR006026">
    <property type="entry name" value="Peptidase_Metallo"/>
</dbReference>
<comment type="caution">
    <text evidence="2">Lacks conserved residue(s) required for the propagation of feature annotation.</text>
</comment>
<feature type="binding site" evidence="2">
    <location>
        <position position="54"/>
    </location>
    <ligand>
        <name>Zn(2+)</name>
        <dbReference type="ChEBI" id="CHEBI:29105"/>
        <note>catalytic</note>
    </ligand>
</feature>
<dbReference type="InterPro" id="IPR001506">
    <property type="entry name" value="Peptidase_M12A"/>
</dbReference>
<dbReference type="EC" id="3.4.24.-" evidence="3"/>
<dbReference type="AlphaFoldDB" id="A0A3P7JA62"/>
<evidence type="ECO:0000313" key="5">
    <source>
        <dbReference type="EMBL" id="VDM76859.1"/>
    </source>
</evidence>
<evidence type="ECO:0000256" key="1">
    <source>
        <dbReference type="ARBA" id="ARBA00023157"/>
    </source>
</evidence>
<accession>A0A3P7JA62</accession>
<dbReference type="SMART" id="SM00235">
    <property type="entry name" value="ZnMc"/>
    <property type="match status" value="1"/>
</dbReference>
<dbReference type="InterPro" id="IPR024079">
    <property type="entry name" value="MetalloPept_cat_dom_sf"/>
</dbReference>
<proteinExistence type="predicted"/>
<keyword evidence="1" id="KW-1015">Disulfide bond</keyword>
<keyword evidence="2 3" id="KW-0378">Hydrolase</keyword>
<gene>
    <name evidence="5" type="ORF">SVUK_LOCUS11857</name>
</gene>
<sequence>MFQRSDYLVLTQDEDTCASHTGKLGGEQPIILGKGCESFGHAAHELGHALGLYHTMSRYDRNEFIKIFFENLQLPNFSSHQATSSCFYLKKKII</sequence>
<comment type="cofactor">
    <cofactor evidence="2 3">
        <name>Zn(2+)</name>
        <dbReference type="ChEBI" id="CHEBI:29105"/>
    </cofactor>
    <text evidence="2 3">Binds 1 zinc ion per subunit.</text>
</comment>
<organism evidence="5 6">
    <name type="scientific">Strongylus vulgaris</name>
    <name type="common">Blood worm</name>
    <dbReference type="NCBI Taxonomy" id="40348"/>
    <lineage>
        <taxon>Eukaryota</taxon>
        <taxon>Metazoa</taxon>
        <taxon>Ecdysozoa</taxon>
        <taxon>Nematoda</taxon>
        <taxon>Chromadorea</taxon>
        <taxon>Rhabditida</taxon>
        <taxon>Rhabditina</taxon>
        <taxon>Rhabditomorpha</taxon>
        <taxon>Strongyloidea</taxon>
        <taxon>Strongylidae</taxon>
        <taxon>Strongylus</taxon>
    </lineage>
</organism>
<dbReference type="PANTHER" id="PTHR10127:SF850">
    <property type="entry name" value="METALLOENDOPEPTIDASE"/>
    <property type="match status" value="1"/>
</dbReference>
<evidence type="ECO:0000313" key="6">
    <source>
        <dbReference type="Proteomes" id="UP000270094"/>
    </source>
</evidence>
<keyword evidence="2 3" id="KW-0645">Protease</keyword>
<dbReference type="OrthoDB" id="5862166at2759"/>
<reference evidence="5 6" key="1">
    <citation type="submission" date="2018-11" db="EMBL/GenBank/DDBJ databases">
        <authorList>
            <consortium name="Pathogen Informatics"/>
        </authorList>
    </citation>
    <scope>NUCLEOTIDE SEQUENCE [LARGE SCALE GENOMIC DNA]</scope>
</reference>
<dbReference type="PROSITE" id="PS51864">
    <property type="entry name" value="ASTACIN"/>
    <property type="match status" value="1"/>
</dbReference>
<evidence type="ECO:0000259" key="4">
    <source>
        <dbReference type="PROSITE" id="PS51864"/>
    </source>
</evidence>
<dbReference type="PANTHER" id="PTHR10127">
    <property type="entry name" value="DISCOIDIN, CUB, EGF, LAMININ , AND ZINC METALLOPROTEASE DOMAIN CONTAINING"/>
    <property type="match status" value="1"/>
</dbReference>
<dbReference type="GO" id="GO:0006508">
    <property type="term" value="P:proteolysis"/>
    <property type="evidence" value="ECO:0007669"/>
    <property type="project" value="UniProtKB-KW"/>
</dbReference>
<dbReference type="SUPFAM" id="SSF55486">
    <property type="entry name" value="Metalloproteases ('zincins'), catalytic domain"/>
    <property type="match status" value="1"/>
</dbReference>
<evidence type="ECO:0000256" key="3">
    <source>
        <dbReference type="RuleBase" id="RU361183"/>
    </source>
</evidence>
<feature type="active site" evidence="2">
    <location>
        <position position="45"/>
    </location>
</feature>
<dbReference type="GO" id="GO:0008270">
    <property type="term" value="F:zinc ion binding"/>
    <property type="evidence" value="ECO:0007669"/>
    <property type="project" value="UniProtKB-UniRule"/>
</dbReference>
<feature type="domain" description="Peptidase M12A" evidence="4">
    <location>
        <begin position="1"/>
        <end position="94"/>
    </location>
</feature>
<keyword evidence="2 3" id="KW-0482">Metalloprotease</keyword>
<dbReference type="Pfam" id="PF01400">
    <property type="entry name" value="Astacin"/>
    <property type="match status" value="1"/>
</dbReference>
<feature type="binding site" evidence="2">
    <location>
        <position position="44"/>
    </location>
    <ligand>
        <name>Zn(2+)</name>
        <dbReference type="ChEBI" id="CHEBI:29105"/>
        <note>catalytic</note>
    </ligand>
</feature>